<gene>
    <name evidence="9" type="ORF">SAMN05444406_10218</name>
</gene>
<evidence type="ECO:0000256" key="3">
    <source>
        <dbReference type="ARBA" id="ARBA00022723"/>
    </source>
</evidence>
<keyword evidence="4" id="KW-0663">Pyridoxal phosphate</keyword>
<keyword evidence="6" id="KW-0411">Iron-sulfur</keyword>
<reference evidence="9 10" key="1">
    <citation type="submission" date="2016-10" db="EMBL/GenBank/DDBJ databases">
        <authorList>
            <person name="de Groot N.N."/>
        </authorList>
    </citation>
    <scope>NUCLEOTIDE SEQUENCE [LARGE SCALE GENOMIC DNA]</scope>
    <source>
        <strain evidence="9 10">DSM 20678</strain>
    </source>
</reference>
<dbReference type="PANTHER" id="PTHR11601">
    <property type="entry name" value="CYSTEINE DESULFURYLASE FAMILY MEMBER"/>
    <property type="match status" value="1"/>
</dbReference>
<comment type="cofactor">
    <cofactor evidence="1 7">
        <name>pyridoxal 5'-phosphate</name>
        <dbReference type="ChEBI" id="CHEBI:597326"/>
    </cofactor>
</comment>
<evidence type="ECO:0000256" key="1">
    <source>
        <dbReference type="ARBA" id="ARBA00001933"/>
    </source>
</evidence>
<protein>
    <submittedName>
        <fullName evidence="9">Cysteine desulfurase</fullName>
    </submittedName>
</protein>
<dbReference type="Gene3D" id="3.40.640.10">
    <property type="entry name" value="Type I PLP-dependent aspartate aminotransferase-like (Major domain)"/>
    <property type="match status" value="1"/>
</dbReference>
<keyword evidence="3" id="KW-0479">Metal-binding</keyword>
<dbReference type="InterPro" id="IPR015421">
    <property type="entry name" value="PyrdxlP-dep_Trfase_major"/>
</dbReference>
<feature type="domain" description="Aminotransferase class V" evidence="8">
    <location>
        <begin position="5"/>
        <end position="364"/>
    </location>
</feature>
<dbReference type="EMBL" id="FOXR01000002">
    <property type="protein sequence ID" value="SFP66550.1"/>
    <property type="molecule type" value="Genomic_DNA"/>
</dbReference>
<proteinExistence type="inferred from homology"/>
<comment type="similarity">
    <text evidence="2">Belongs to the class-V pyridoxal-phosphate-dependent aminotransferase family. NifS/IscS subfamily.</text>
</comment>
<evidence type="ECO:0000313" key="10">
    <source>
        <dbReference type="Proteomes" id="UP000198577"/>
    </source>
</evidence>
<evidence type="ECO:0000259" key="8">
    <source>
        <dbReference type="Pfam" id="PF00266"/>
    </source>
</evidence>
<dbReference type="PANTHER" id="PTHR11601:SF50">
    <property type="entry name" value="CYSTEINE DESULFURASE ISCS 2-RELATED"/>
    <property type="match status" value="1"/>
</dbReference>
<dbReference type="Gene3D" id="1.10.260.50">
    <property type="match status" value="1"/>
</dbReference>
<dbReference type="AlphaFoldDB" id="A0A1I5S775"/>
<evidence type="ECO:0000256" key="4">
    <source>
        <dbReference type="ARBA" id="ARBA00022898"/>
    </source>
</evidence>
<dbReference type="GO" id="GO:0046872">
    <property type="term" value="F:metal ion binding"/>
    <property type="evidence" value="ECO:0007669"/>
    <property type="project" value="UniProtKB-KW"/>
</dbReference>
<accession>A0A1I5S775</accession>
<dbReference type="GO" id="GO:0031071">
    <property type="term" value="F:cysteine desulfurase activity"/>
    <property type="evidence" value="ECO:0007669"/>
    <property type="project" value="UniProtKB-ARBA"/>
</dbReference>
<dbReference type="InterPro" id="IPR015424">
    <property type="entry name" value="PyrdxlP-dep_Trfase"/>
</dbReference>
<dbReference type="PIRSF" id="PIRSF005572">
    <property type="entry name" value="NifS"/>
    <property type="match status" value="1"/>
</dbReference>
<evidence type="ECO:0000256" key="7">
    <source>
        <dbReference type="RuleBase" id="RU004504"/>
    </source>
</evidence>
<dbReference type="InterPro" id="IPR016454">
    <property type="entry name" value="Cysteine_dSase"/>
</dbReference>
<dbReference type="SUPFAM" id="SSF53383">
    <property type="entry name" value="PLP-dependent transferases"/>
    <property type="match status" value="1"/>
</dbReference>
<dbReference type="STRING" id="937334.SAMN05444406_10218"/>
<name>A0A1I5S775_9FIRM</name>
<keyword evidence="10" id="KW-1185">Reference proteome</keyword>
<dbReference type="PROSITE" id="PS00595">
    <property type="entry name" value="AA_TRANSFER_CLASS_5"/>
    <property type="match status" value="1"/>
</dbReference>
<sequence>MGHEIYLDNAATTPVHPGVAEAVMECMLHDFGNPSSLHRMGLRAEKKLKEARERIALALGVDAEGVFFTSGGTEANNLAIIGTALARKREGRHCITTQIEHPSVLNTFKYLEKEGWEVTYLPVNRDGVVSPDDVRRAIRPDTVLVSIMHVNNEIGSIQPIQEIGRLLKAQGNSPVFHVDAVQSFGKLDIKPVQWGIDLLSISGHKIHAPKGIGALYMRKGVKIHPLQWGGGQERGVRSGTENMPGIVGFGEAVRWLEEVDRDYLYRLKGILVAELTEKVPWAVINGPPPEKGAPHILSVSFPGIRGEVMLHALEEKGVYVGTGSACSSRRGHMSHVLEAIGAKKDVAQGAIRLSLSYLNTEDEMRQAARIIEQCVKELEGFVRR</sequence>
<dbReference type="Proteomes" id="UP000198577">
    <property type="component" value="Unassembled WGS sequence"/>
</dbReference>
<dbReference type="Pfam" id="PF00266">
    <property type="entry name" value="Aminotran_5"/>
    <property type="match status" value="1"/>
</dbReference>
<evidence type="ECO:0000256" key="5">
    <source>
        <dbReference type="ARBA" id="ARBA00023004"/>
    </source>
</evidence>
<evidence type="ECO:0000256" key="6">
    <source>
        <dbReference type="ARBA" id="ARBA00023014"/>
    </source>
</evidence>
<dbReference type="Gene3D" id="3.90.1150.10">
    <property type="entry name" value="Aspartate Aminotransferase, domain 1"/>
    <property type="match status" value="1"/>
</dbReference>
<dbReference type="FunFam" id="3.40.640.10:FF:000084">
    <property type="entry name" value="IscS-like cysteine desulfurase"/>
    <property type="match status" value="1"/>
</dbReference>
<evidence type="ECO:0000313" key="9">
    <source>
        <dbReference type="EMBL" id="SFP66550.1"/>
    </source>
</evidence>
<dbReference type="NCBIfam" id="NF002806">
    <property type="entry name" value="PRK02948.1"/>
    <property type="match status" value="1"/>
</dbReference>
<dbReference type="InterPro" id="IPR000192">
    <property type="entry name" value="Aminotrans_V_dom"/>
</dbReference>
<dbReference type="InterPro" id="IPR015422">
    <property type="entry name" value="PyrdxlP-dep_Trfase_small"/>
</dbReference>
<dbReference type="GO" id="GO:0051536">
    <property type="term" value="F:iron-sulfur cluster binding"/>
    <property type="evidence" value="ECO:0007669"/>
    <property type="project" value="UniProtKB-KW"/>
</dbReference>
<dbReference type="InterPro" id="IPR020578">
    <property type="entry name" value="Aminotrans_V_PyrdxlP_BS"/>
</dbReference>
<evidence type="ECO:0000256" key="2">
    <source>
        <dbReference type="ARBA" id="ARBA00006490"/>
    </source>
</evidence>
<keyword evidence="5" id="KW-0408">Iron</keyword>
<dbReference type="RefSeq" id="WP_092281837.1">
    <property type="nucleotide sequence ID" value="NZ_FOXR01000002.1"/>
</dbReference>
<organism evidence="9 10">
    <name type="scientific">Caldicoprobacter faecalis</name>
    <dbReference type="NCBI Taxonomy" id="937334"/>
    <lineage>
        <taxon>Bacteria</taxon>
        <taxon>Bacillati</taxon>
        <taxon>Bacillota</taxon>
        <taxon>Clostridia</taxon>
        <taxon>Caldicoprobacterales</taxon>
        <taxon>Caldicoprobacteraceae</taxon>
        <taxon>Caldicoprobacter</taxon>
    </lineage>
</organism>
<dbReference type="OrthoDB" id="9808002at2"/>